<name>A0A4S3JI23_9EURO</name>
<dbReference type="RefSeq" id="XP_033429147.1">
    <property type="nucleotide sequence ID" value="XM_033567152.1"/>
</dbReference>
<dbReference type="Proteomes" id="UP000324241">
    <property type="component" value="Unassembled WGS sequence"/>
</dbReference>
<evidence type="ECO:0000313" key="4">
    <source>
        <dbReference type="Proteomes" id="UP000324241"/>
    </source>
</evidence>
<dbReference type="EMBL" id="QUQM01000001">
    <property type="protein sequence ID" value="KAA8649786.1"/>
    <property type="molecule type" value="Genomic_DNA"/>
</dbReference>
<dbReference type="GeneID" id="54325162"/>
<comment type="caution">
    <text evidence="2">The sequence shown here is derived from an EMBL/GenBank/DDBJ whole genome shotgun (WGS) entry which is preliminary data.</text>
</comment>
<dbReference type="EMBL" id="SOSA01000171">
    <property type="protein sequence ID" value="THC95146.1"/>
    <property type="molecule type" value="Genomic_DNA"/>
</dbReference>
<sequence length="173" mass="19492">MNSIHLQVKEDDPPSYYLQIHSIIDYSIQSSSTCSAKDAAIALDAIYVEHAAGPEGDSESFLYAFWDLLHSSRAKSPTIAPNRMRWLRLSVNWCNFHRKRSGTISEASISNGEGFGLFWGGDYPDLDGDDKKKQRFLNLMAYVARVMAFSRILMESNVIWAPEDAVEGIIIRV</sequence>
<gene>
    <name evidence="1" type="ORF">ATNIH1004_002460</name>
    <name evidence="2" type="ORF">EYZ11_005389</name>
</gene>
<dbReference type="STRING" id="1220188.A0A4S3JI23"/>
<organism evidence="2 3">
    <name type="scientific">Aspergillus tanneri</name>
    <dbReference type="NCBI Taxonomy" id="1220188"/>
    <lineage>
        <taxon>Eukaryota</taxon>
        <taxon>Fungi</taxon>
        <taxon>Dikarya</taxon>
        <taxon>Ascomycota</taxon>
        <taxon>Pezizomycotina</taxon>
        <taxon>Eurotiomycetes</taxon>
        <taxon>Eurotiomycetidae</taxon>
        <taxon>Eurotiales</taxon>
        <taxon>Aspergillaceae</taxon>
        <taxon>Aspergillus</taxon>
        <taxon>Aspergillus subgen. Circumdati</taxon>
    </lineage>
</organism>
<reference evidence="1 4" key="2">
    <citation type="submission" date="2019-08" db="EMBL/GenBank/DDBJ databases">
        <title>The genome sequence of a newly discovered highly antifungal drug resistant Aspergillus species, Aspergillus tanneri NIH 1004.</title>
        <authorList>
            <person name="Mounaud S."/>
            <person name="Singh I."/>
            <person name="Joardar V."/>
            <person name="Pakala S."/>
            <person name="Pakala S."/>
            <person name="Venepally P."/>
            <person name="Chung J.K."/>
            <person name="Losada L."/>
            <person name="Nierman W.C."/>
        </authorList>
    </citation>
    <scope>NUCLEOTIDE SEQUENCE [LARGE SCALE GENOMIC DNA]</scope>
    <source>
        <strain evidence="1 4">NIH1004</strain>
    </source>
</reference>
<dbReference type="AlphaFoldDB" id="A0A4S3JI23"/>
<reference evidence="2 3" key="1">
    <citation type="submission" date="2019-03" db="EMBL/GenBank/DDBJ databases">
        <title>The genome sequence of a newly discovered highly antifungal drug resistant Aspergillus species, Aspergillus tanneri NIH 1004.</title>
        <authorList>
            <person name="Mounaud S."/>
            <person name="Singh I."/>
            <person name="Joardar V."/>
            <person name="Pakala S."/>
            <person name="Pakala S."/>
            <person name="Venepally P."/>
            <person name="Hoover J."/>
            <person name="Nierman W."/>
            <person name="Chung J."/>
            <person name="Losada L."/>
        </authorList>
    </citation>
    <scope>NUCLEOTIDE SEQUENCE [LARGE SCALE GENOMIC DNA]</scope>
    <source>
        <strain evidence="2 3">NIH1004</strain>
    </source>
</reference>
<dbReference type="Proteomes" id="UP000308092">
    <property type="component" value="Unassembled WGS sequence"/>
</dbReference>
<evidence type="ECO:0000313" key="1">
    <source>
        <dbReference type="EMBL" id="KAA8649786.1"/>
    </source>
</evidence>
<evidence type="ECO:0000313" key="2">
    <source>
        <dbReference type="EMBL" id="THC95146.1"/>
    </source>
</evidence>
<accession>A0A4S3JI23</accession>
<evidence type="ECO:0000313" key="3">
    <source>
        <dbReference type="Proteomes" id="UP000308092"/>
    </source>
</evidence>
<dbReference type="VEuPathDB" id="FungiDB:EYZ11_005389"/>
<keyword evidence="3" id="KW-1185">Reference proteome</keyword>
<dbReference type="OrthoDB" id="3350591at2759"/>
<protein>
    <submittedName>
        <fullName evidence="2">Uncharacterized protein</fullName>
    </submittedName>
</protein>
<proteinExistence type="predicted"/>